<dbReference type="SUPFAM" id="SSF54001">
    <property type="entry name" value="Cysteine proteinases"/>
    <property type="match status" value="1"/>
</dbReference>
<organism evidence="3 4">
    <name type="scientific">Planosporangium flavigriseum</name>
    <dbReference type="NCBI Taxonomy" id="373681"/>
    <lineage>
        <taxon>Bacteria</taxon>
        <taxon>Bacillati</taxon>
        <taxon>Actinomycetota</taxon>
        <taxon>Actinomycetes</taxon>
        <taxon>Micromonosporales</taxon>
        <taxon>Micromonosporaceae</taxon>
        <taxon>Planosporangium</taxon>
    </lineage>
</organism>
<evidence type="ECO:0000259" key="2">
    <source>
        <dbReference type="Pfam" id="PF13529"/>
    </source>
</evidence>
<evidence type="ECO:0000313" key="3">
    <source>
        <dbReference type="EMBL" id="GIG73187.1"/>
    </source>
</evidence>
<protein>
    <recommendedName>
        <fullName evidence="2">Peptidase C39-like domain-containing protein</fullName>
    </recommendedName>
</protein>
<dbReference type="AlphaFoldDB" id="A0A8J3PKU6"/>
<evidence type="ECO:0000256" key="1">
    <source>
        <dbReference type="SAM" id="MobiDB-lite"/>
    </source>
</evidence>
<dbReference type="InterPro" id="IPR038765">
    <property type="entry name" value="Papain-like_cys_pep_sf"/>
</dbReference>
<dbReference type="InterPro" id="IPR039564">
    <property type="entry name" value="Peptidase_C39-like"/>
</dbReference>
<name>A0A8J3PKU6_9ACTN</name>
<sequence>MDYRPPRAAVVPSGLLVIAAVAGIAFSQMNGSEPARAAGAVAAASAAPTTAHGGQTAQARAPERGAAPAAPGKPAQQAAPVPSEKVLDFQYQRQPNYYYCGPAATRIALSTSGHILSQDDIAGKLNTDTGGTDSAHDVTRGLNSVLGGNVYQTREIPSYPATPAQMDQLQADVLKSINSGRAIVANIAGHLNDTGGAFHSYEGGHYLTIVGYKDDGRTVKIADPALPNGDGTYWVTTINMANWISQRGYSY</sequence>
<dbReference type="Gene3D" id="3.90.70.10">
    <property type="entry name" value="Cysteine proteinases"/>
    <property type="match status" value="1"/>
</dbReference>
<proteinExistence type="predicted"/>
<dbReference type="EMBL" id="BONU01000007">
    <property type="protein sequence ID" value="GIG73187.1"/>
    <property type="molecule type" value="Genomic_DNA"/>
</dbReference>
<dbReference type="Pfam" id="PF13529">
    <property type="entry name" value="Peptidase_C39_2"/>
    <property type="match status" value="1"/>
</dbReference>
<comment type="caution">
    <text evidence="3">The sequence shown here is derived from an EMBL/GenBank/DDBJ whole genome shotgun (WGS) entry which is preliminary data.</text>
</comment>
<accession>A0A8J3PKU6</accession>
<feature type="domain" description="Peptidase C39-like" evidence="2">
    <location>
        <begin position="87"/>
        <end position="225"/>
    </location>
</feature>
<gene>
    <name evidence="3" type="ORF">Pfl04_15910</name>
</gene>
<reference evidence="3" key="1">
    <citation type="submission" date="2021-01" db="EMBL/GenBank/DDBJ databases">
        <title>Whole genome shotgun sequence of Planosporangium flavigriseum NBRC 105377.</title>
        <authorList>
            <person name="Komaki H."/>
            <person name="Tamura T."/>
        </authorList>
    </citation>
    <scope>NUCLEOTIDE SEQUENCE</scope>
    <source>
        <strain evidence="3">NBRC 105377</strain>
    </source>
</reference>
<feature type="region of interest" description="Disordered" evidence="1">
    <location>
        <begin position="49"/>
        <end position="81"/>
    </location>
</feature>
<keyword evidence="4" id="KW-1185">Reference proteome</keyword>
<evidence type="ECO:0000313" key="4">
    <source>
        <dbReference type="Proteomes" id="UP000653674"/>
    </source>
</evidence>
<feature type="compositionally biased region" description="Low complexity" evidence="1">
    <location>
        <begin position="49"/>
        <end position="80"/>
    </location>
</feature>
<dbReference type="Proteomes" id="UP000653674">
    <property type="component" value="Unassembled WGS sequence"/>
</dbReference>